<name>A0A7G9FPF4_9FIRM</name>
<reference evidence="2 3" key="1">
    <citation type="submission" date="2020-08" db="EMBL/GenBank/DDBJ databases">
        <authorList>
            <person name="Liu C."/>
            <person name="Sun Q."/>
        </authorList>
    </citation>
    <scope>NUCLEOTIDE SEQUENCE [LARGE SCALE GENOMIC DNA]</scope>
    <source>
        <strain evidence="2 3">NSJ-4</strain>
    </source>
</reference>
<protein>
    <submittedName>
        <fullName evidence="2">GNAT family N-acetyltransferase</fullName>
    </submittedName>
</protein>
<keyword evidence="3" id="KW-1185">Reference proteome</keyword>
<evidence type="ECO:0000313" key="3">
    <source>
        <dbReference type="Proteomes" id="UP000515819"/>
    </source>
</evidence>
<keyword evidence="2" id="KW-0808">Transferase</keyword>
<dbReference type="PANTHER" id="PTHR42791">
    <property type="entry name" value="GNAT FAMILY ACETYLTRANSFERASE"/>
    <property type="match status" value="1"/>
</dbReference>
<dbReference type="RefSeq" id="WP_181985595.1">
    <property type="nucleotide sequence ID" value="NZ_CP060632.1"/>
</dbReference>
<dbReference type="Proteomes" id="UP000515819">
    <property type="component" value="Chromosome"/>
</dbReference>
<dbReference type="AlphaFoldDB" id="A0A7G9FPF4"/>
<dbReference type="PANTHER" id="PTHR42791:SF1">
    <property type="entry name" value="N-ACETYLTRANSFERASE DOMAIN-CONTAINING PROTEIN"/>
    <property type="match status" value="1"/>
</dbReference>
<accession>A0A7G9FPF4</accession>
<organism evidence="2 3">
    <name type="scientific">Wujia chipingensis</name>
    <dbReference type="NCBI Taxonomy" id="2763670"/>
    <lineage>
        <taxon>Bacteria</taxon>
        <taxon>Bacillati</taxon>
        <taxon>Bacillota</taxon>
        <taxon>Clostridia</taxon>
        <taxon>Lachnospirales</taxon>
        <taxon>Lachnospiraceae</taxon>
        <taxon>Wujia</taxon>
    </lineage>
</organism>
<dbReference type="PROSITE" id="PS51186">
    <property type="entry name" value="GNAT"/>
    <property type="match status" value="1"/>
</dbReference>
<dbReference type="KEGG" id="wcp:H9Q76_03905"/>
<proteinExistence type="predicted"/>
<dbReference type="InterPro" id="IPR052523">
    <property type="entry name" value="Trichothecene_AcTrans"/>
</dbReference>
<dbReference type="InterPro" id="IPR016181">
    <property type="entry name" value="Acyl_CoA_acyltransferase"/>
</dbReference>
<dbReference type="CDD" id="cd04301">
    <property type="entry name" value="NAT_SF"/>
    <property type="match status" value="1"/>
</dbReference>
<dbReference type="InterPro" id="IPR000182">
    <property type="entry name" value="GNAT_dom"/>
</dbReference>
<gene>
    <name evidence="2" type="ORF">H9Q76_03905</name>
</gene>
<evidence type="ECO:0000313" key="2">
    <source>
        <dbReference type="EMBL" id="QNM00436.1"/>
    </source>
</evidence>
<dbReference type="GO" id="GO:0016747">
    <property type="term" value="F:acyltransferase activity, transferring groups other than amino-acyl groups"/>
    <property type="evidence" value="ECO:0007669"/>
    <property type="project" value="InterPro"/>
</dbReference>
<feature type="domain" description="N-acetyltransferase" evidence="1">
    <location>
        <begin position="1"/>
        <end position="154"/>
    </location>
</feature>
<dbReference type="Gene3D" id="3.40.630.30">
    <property type="match status" value="1"/>
</dbReference>
<evidence type="ECO:0000259" key="1">
    <source>
        <dbReference type="PROSITE" id="PS51186"/>
    </source>
</evidence>
<dbReference type="Pfam" id="PF00583">
    <property type="entry name" value="Acetyltransf_1"/>
    <property type="match status" value="1"/>
</dbReference>
<dbReference type="EMBL" id="CP060632">
    <property type="protein sequence ID" value="QNM00436.1"/>
    <property type="molecule type" value="Genomic_DNA"/>
</dbReference>
<dbReference type="SUPFAM" id="SSF55729">
    <property type="entry name" value="Acyl-CoA N-acyltransferases (Nat)"/>
    <property type="match status" value="1"/>
</dbReference>
<sequence>MTFEKATAQDTGMLTELRIAYLQEDLGEIEAVDLELIESLLPGYYEKHLNRNLMVYVARNEKDIVSCAFLLIVEKPMSPSFITGKTGTVLNVYTKPEYRKKGYAKKLMNMMLEDAKAENVSIIELKATEDGYSLYQSVGFEDVAAKYHNMRISL</sequence>